<name>A0ABQ6JQ51_9MICO</name>
<evidence type="ECO:0000256" key="1">
    <source>
        <dbReference type="SAM" id="Phobius"/>
    </source>
</evidence>
<gene>
    <name evidence="2" type="ORF">GCM10025869_02150</name>
</gene>
<evidence type="ECO:0000313" key="3">
    <source>
        <dbReference type="Proteomes" id="UP001157069"/>
    </source>
</evidence>
<dbReference type="Gene3D" id="1.20.1250.20">
    <property type="entry name" value="MFS general substrate transporter like domains"/>
    <property type="match status" value="1"/>
</dbReference>
<dbReference type="PANTHER" id="PTHR11328:SF24">
    <property type="entry name" value="MAJOR FACILITATOR SUPERFAMILY (MFS) PROFILE DOMAIN-CONTAINING PROTEIN"/>
    <property type="match status" value="1"/>
</dbReference>
<dbReference type="PANTHER" id="PTHR11328">
    <property type="entry name" value="MAJOR FACILITATOR SUPERFAMILY DOMAIN-CONTAINING PROTEIN"/>
    <property type="match status" value="1"/>
</dbReference>
<dbReference type="EMBL" id="BSVA01000001">
    <property type="protein sequence ID" value="GMA89686.1"/>
    <property type="molecule type" value="Genomic_DNA"/>
</dbReference>
<dbReference type="InterPro" id="IPR039672">
    <property type="entry name" value="MFS_2"/>
</dbReference>
<keyword evidence="1" id="KW-0812">Transmembrane</keyword>
<keyword evidence="1" id="KW-0472">Membrane</keyword>
<feature type="transmembrane region" description="Helical" evidence="1">
    <location>
        <begin position="264"/>
        <end position="286"/>
    </location>
</feature>
<dbReference type="Proteomes" id="UP001157069">
    <property type="component" value="Unassembled WGS sequence"/>
</dbReference>
<reference evidence="3" key="1">
    <citation type="journal article" date="2019" name="Int. J. Syst. Evol. Microbiol.">
        <title>The Global Catalogue of Microorganisms (GCM) 10K type strain sequencing project: providing services to taxonomists for standard genome sequencing and annotation.</title>
        <authorList>
            <consortium name="The Broad Institute Genomics Platform"/>
            <consortium name="The Broad Institute Genome Sequencing Center for Infectious Disease"/>
            <person name="Wu L."/>
            <person name="Ma J."/>
        </authorList>
    </citation>
    <scope>NUCLEOTIDE SEQUENCE [LARGE SCALE GENOMIC DNA]</scope>
    <source>
        <strain evidence="3">NBRC 108755</strain>
    </source>
</reference>
<feature type="transmembrane region" description="Helical" evidence="1">
    <location>
        <begin position="326"/>
        <end position="347"/>
    </location>
</feature>
<accession>A0ABQ6JQ51</accession>
<feature type="transmembrane region" description="Helical" evidence="1">
    <location>
        <begin position="438"/>
        <end position="460"/>
    </location>
</feature>
<protein>
    <submittedName>
        <fullName evidence="2">MFS transporter</fullName>
    </submittedName>
</protein>
<keyword evidence="3" id="KW-1185">Reference proteome</keyword>
<feature type="transmembrane region" description="Helical" evidence="1">
    <location>
        <begin position="69"/>
        <end position="88"/>
    </location>
</feature>
<comment type="caution">
    <text evidence="2">The sequence shown here is derived from an EMBL/GenBank/DDBJ whole genome shotgun (WGS) entry which is preliminary data.</text>
</comment>
<feature type="transmembrane region" description="Helical" evidence="1">
    <location>
        <begin position="208"/>
        <end position="228"/>
    </location>
</feature>
<organism evidence="2 3">
    <name type="scientific">Homoserinibacter gongjuensis</name>
    <dbReference type="NCBI Taxonomy" id="1162968"/>
    <lineage>
        <taxon>Bacteria</taxon>
        <taxon>Bacillati</taxon>
        <taxon>Actinomycetota</taxon>
        <taxon>Actinomycetes</taxon>
        <taxon>Micrococcales</taxon>
        <taxon>Microbacteriaceae</taxon>
        <taxon>Homoserinibacter</taxon>
    </lineage>
</organism>
<evidence type="ECO:0000313" key="2">
    <source>
        <dbReference type="EMBL" id="GMA89686.1"/>
    </source>
</evidence>
<feature type="transmembrane region" description="Helical" evidence="1">
    <location>
        <begin position="180"/>
        <end position="202"/>
    </location>
</feature>
<keyword evidence="1" id="KW-1133">Transmembrane helix</keyword>
<feature type="transmembrane region" description="Helical" evidence="1">
    <location>
        <begin position="109"/>
        <end position="126"/>
    </location>
</feature>
<feature type="transmembrane region" description="Helical" evidence="1">
    <location>
        <begin position="138"/>
        <end position="160"/>
    </location>
</feature>
<feature type="transmembrane region" description="Helical" evidence="1">
    <location>
        <begin position="396"/>
        <end position="418"/>
    </location>
</feature>
<feature type="transmembrane region" description="Helical" evidence="1">
    <location>
        <begin position="41"/>
        <end position="63"/>
    </location>
</feature>
<dbReference type="SUPFAM" id="SSF103473">
    <property type="entry name" value="MFS general substrate transporter"/>
    <property type="match status" value="1"/>
</dbReference>
<sequence>MTYPASKRATGVHIRHPSAPDSLARMTTTSPALRASVIARYAAGSIGTGGFATLPGLVLAIYLTDTLGIAALGASIIIGVAKLWDVVIDPVIGGRSDRSLALTGSRRRFMVLGGLLLPVFFVLTFAANPDAGPLANSIWVLVAFMLAATGFSLFQVPYIALPAELVTDYDARTRLLSARVVVLTFAILLFGAGGPELVSAFAGMPGGGYLWMAIVAGVLLGIGMLIAATSAPREAITSPPRTSIASHYRDGLAALRGSRAFRMLLATFLLQALATGMMLAGAAYISKWVLQAGTSGTTFLFIALIAPALVCAPVWSLISRRTGKELAFGAASVLFGLAALSLVMLVWMPGPWLYAPVALAGAAYAGMQTLPMAMLPDVISHDAKTNGPGRAGIFGGVWTAGETTGMALGAVVLTLILALTGYQESVADVAVEQSANAITGIVLSFSIVPAIMIGLSLWTLGRYPLRRSDIDAATAASAIRTETASATRTDSEEPL</sequence>
<feature type="transmembrane region" description="Helical" evidence="1">
    <location>
        <begin position="298"/>
        <end position="319"/>
    </location>
</feature>
<feature type="transmembrane region" description="Helical" evidence="1">
    <location>
        <begin position="353"/>
        <end position="375"/>
    </location>
</feature>
<proteinExistence type="predicted"/>
<dbReference type="InterPro" id="IPR036259">
    <property type="entry name" value="MFS_trans_sf"/>
</dbReference>
<dbReference type="Pfam" id="PF13347">
    <property type="entry name" value="MFS_2"/>
    <property type="match status" value="1"/>
</dbReference>